<dbReference type="KEGG" id="rgr:FZ934_02910"/>
<dbReference type="Proteomes" id="UP000326881">
    <property type="component" value="Chromosome"/>
</dbReference>
<feature type="compositionally biased region" description="Polar residues" evidence="1">
    <location>
        <begin position="147"/>
        <end position="157"/>
    </location>
</feature>
<protein>
    <recommendedName>
        <fullName evidence="4">DUF5330 domain-containing protein</fullName>
    </recommendedName>
</protein>
<organism evidence="2 3">
    <name type="scientific">Rhizobium grahamii</name>
    <dbReference type="NCBI Taxonomy" id="1120045"/>
    <lineage>
        <taxon>Bacteria</taxon>
        <taxon>Pseudomonadati</taxon>
        <taxon>Pseudomonadota</taxon>
        <taxon>Alphaproteobacteria</taxon>
        <taxon>Hyphomicrobiales</taxon>
        <taxon>Rhizobiaceae</taxon>
        <taxon>Rhizobium/Agrobacterium group</taxon>
        <taxon>Rhizobium</taxon>
    </lineage>
</organism>
<accession>A0A5Q0C2J9</accession>
<dbReference type="OrthoDB" id="7923950at2"/>
<feature type="region of interest" description="Disordered" evidence="1">
    <location>
        <begin position="117"/>
        <end position="167"/>
    </location>
</feature>
<keyword evidence="3" id="KW-1185">Reference proteome</keyword>
<evidence type="ECO:0000256" key="1">
    <source>
        <dbReference type="SAM" id="MobiDB-lite"/>
    </source>
</evidence>
<proteinExistence type="predicted"/>
<sequence length="167" mass="17443">MWFLIKGSFWFGLVLVVLSFFSGESAVKNANEPTLQISDAFVAATGAYDYLSGLCGEKPEVCTKGAETVSALGHRAREGARVAYELLDNQFGNGKSADVASASSSKPAAALAPTQASPVAALQAHEEKTAALNQPMPYRPPVDDGQDVSSDNVTTGTIPLPTPRPAT</sequence>
<dbReference type="InterPro" id="IPR035220">
    <property type="entry name" value="DUF5330"/>
</dbReference>
<dbReference type="Pfam" id="PF17264">
    <property type="entry name" value="DUF5330"/>
    <property type="match status" value="1"/>
</dbReference>
<name>A0A5Q0C2J9_9HYPH</name>
<dbReference type="RefSeq" id="WP_153269839.1">
    <property type="nucleotide sequence ID" value="NZ_CP043498.1"/>
</dbReference>
<evidence type="ECO:0008006" key="4">
    <source>
        <dbReference type="Google" id="ProtNLM"/>
    </source>
</evidence>
<gene>
    <name evidence="2" type="ORF">FZ934_02910</name>
</gene>
<evidence type="ECO:0000313" key="3">
    <source>
        <dbReference type="Proteomes" id="UP000326881"/>
    </source>
</evidence>
<dbReference type="EMBL" id="CP043498">
    <property type="protein sequence ID" value="QFY59475.1"/>
    <property type="molecule type" value="Genomic_DNA"/>
</dbReference>
<evidence type="ECO:0000313" key="2">
    <source>
        <dbReference type="EMBL" id="QFY59475.1"/>
    </source>
</evidence>
<reference evidence="2 3" key="1">
    <citation type="submission" date="2019-08" db="EMBL/GenBank/DDBJ databases">
        <title>Prosopis cineraria nodule microbiome.</title>
        <authorList>
            <person name="Ali R."/>
            <person name="Chaluvadi S.R."/>
            <person name="Wang X."/>
        </authorList>
    </citation>
    <scope>NUCLEOTIDE SEQUENCE [LARGE SCALE GENOMIC DNA]</scope>
    <source>
        <strain evidence="2 3">BG7</strain>
    </source>
</reference>
<dbReference type="AlphaFoldDB" id="A0A5Q0C2J9"/>